<dbReference type="RefSeq" id="WP_135669741.1">
    <property type="nucleotide sequence ID" value="NZ_RQGN01000015.1"/>
</dbReference>
<dbReference type="PANTHER" id="PTHR35812:SF1">
    <property type="entry name" value="LIPOPROTEIN"/>
    <property type="match status" value="1"/>
</dbReference>
<feature type="domain" description="Lcl C-terminal" evidence="2">
    <location>
        <begin position="31"/>
        <end position="162"/>
    </location>
</feature>
<organism evidence="3 4">
    <name type="scientific">Leptospira barantonii</name>
    <dbReference type="NCBI Taxonomy" id="2023184"/>
    <lineage>
        <taxon>Bacteria</taxon>
        <taxon>Pseudomonadati</taxon>
        <taxon>Spirochaetota</taxon>
        <taxon>Spirochaetia</taxon>
        <taxon>Leptospirales</taxon>
        <taxon>Leptospiraceae</taxon>
        <taxon>Leptospira</taxon>
    </lineage>
</organism>
<reference evidence="3 4" key="1">
    <citation type="journal article" date="2019" name="PLoS Negl. Trop. Dis.">
        <title>Revisiting the worldwide diversity of Leptospira species in the environment.</title>
        <authorList>
            <person name="Vincent A.T."/>
            <person name="Schiettekatte O."/>
            <person name="Bourhy P."/>
            <person name="Veyrier F.J."/>
            <person name="Picardeau M."/>
        </authorList>
    </citation>
    <scope>NUCLEOTIDE SEQUENCE [LARGE SCALE GENOMIC DNA]</scope>
    <source>
        <strain evidence="3 4">201702444</strain>
    </source>
</reference>
<proteinExistence type="predicted"/>
<dbReference type="PANTHER" id="PTHR35812">
    <property type="entry name" value="LIPOPROTEIN"/>
    <property type="match status" value="1"/>
</dbReference>
<feature type="chain" id="PRO_5022711414" evidence="1">
    <location>
        <begin position="21"/>
        <end position="162"/>
    </location>
</feature>
<evidence type="ECO:0000313" key="3">
    <source>
        <dbReference type="EMBL" id="TGM08638.1"/>
    </source>
</evidence>
<dbReference type="InterPro" id="IPR011460">
    <property type="entry name" value="Lcl_C"/>
</dbReference>
<dbReference type="EMBL" id="RQGN01000015">
    <property type="protein sequence ID" value="TGM08638.1"/>
    <property type="molecule type" value="Genomic_DNA"/>
</dbReference>
<sequence>MKSKILFIFVLSLLSHSSYAYTGPFTDSGNGTIIDQKSGLIWQKCANGQGSAGDSYTDCTVGTAANMDWTSALAYCNSLSLAGMGGWRLPSMKELISLIDYNRAASPFINSTFFPNAGANYWASTTHPSSTYKNQAYYVQFTGATYDTGDKATLLVRVRCVK</sequence>
<feature type="signal peptide" evidence="1">
    <location>
        <begin position="1"/>
        <end position="20"/>
    </location>
</feature>
<gene>
    <name evidence="3" type="ORF">EHQ76_03365</name>
</gene>
<evidence type="ECO:0000313" key="4">
    <source>
        <dbReference type="Proteomes" id="UP000298429"/>
    </source>
</evidence>
<keyword evidence="1" id="KW-0732">Signal</keyword>
<dbReference type="Pfam" id="PF07603">
    <property type="entry name" value="Lcl_C"/>
    <property type="match status" value="1"/>
</dbReference>
<dbReference type="Proteomes" id="UP000298429">
    <property type="component" value="Unassembled WGS sequence"/>
</dbReference>
<evidence type="ECO:0000259" key="2">
    <source>
        <dbReference type="Pfam" id="PF07603"/>
    </source>
</evidence>
<name>A0A5F2BS63_9LEPT</name>
<comment type="caution">
    <text evidence="3">The sequence shown here is derived from an EMBL/GenBank/DDBJ whole genome shotgun (WGS) entry which is preliminary data.</text>
</comment>
<evidence type="ECO:0000256" key="1">
    <source>
        <dbReference type="SAM" id="SignalP"/>
    </source>
</evidence>
<dbReference type="OrthoDB" id="9813883at2"/>
<dbReference type="AlphaFoldDB" id="A0A5F2BS63"/>
<accession>A0A5F2BS63</accession>
<protein>
    <submittedName>
        <fullName evidence="3">DUF1566 domain-containing protein</fullName>
    </submittedName>
</protein>